<dbReference type="GO" id="GO:0008239">
    <property type="term" value="F:dipeptidyl-peptidase activity"/>
    <property type="evidence" value="ECO:0007669"/>
    <property type="project" value="TreeGrafter"/>
</dbReference>
<dbReference type="PANTHER" id="PTHR11731:SF193">
    <property type="entry name" value="DIPEPTIDYL PEPTIDASE 9"/>
    <property type="match status" value="1"/>
</dbReference>
<evidence type="ECO:0000259" key="2">
    <source>
        <dbReference type="Pfam" id="PF00326"/>
    </source>
</evidence>
<dbReference type="OrthoDB" id="9812921at2"/>
<dbReference type="FunFam" id="3.40.50.1820:FF:000003">
    <property type="entry name" value="Dipeptidyl peptidase 4"/>
    <property type="match status" value="1"/>
</dbReference>
<dbReference type="Gene3D" id="2.140.10.30">
    <property type="entry name" value="Dipeptidylpeptidase IV, N-terminal domain"/>
    <property type="match status" value="1"/>
</dbReference>
<evidence type="ECO:0000256" key="1">
    <source>
        <dbReference type="ARBA" id="ARBA00023180"/>
    </source>
</evidence>
<comment type="caution">
    <text evidence="4">The sequence shown here is derived from an EMBL/GenBank/DDBJ whole genome shotgun (WGS) entry which is preliminary data.</text>
</comment>
<reference evidence="4 5" key="1">
    <citation type="submission" date="2019-02" db="EMBL/GenBank/DDBJ databases">
        <title>Arundinibacter roseus gen. nov., sp. nov., a new member of the family Cytophagaceae.</title>
        <authorList>
            <person name="Szuroczki S."/>
            <person name="Khayer B."/>
            <person name="Sproer C."/>
            <person name="Toumi M."/>
            <person name="Szabo A."/>
            <person name="Felfoldi T."/>
            <person name="Schumann P."/>
            <person name="Toth E."/>
        </authorList>
    </citation>
    <scope>NUCLEOTIDE SEQUENCE [LARGE SCALE GENOMIC DNA]</scope>
    <source>
        <strain evidence="4 5">DMA-k-7a</strain>
    </source>
</reference>
<keyword evidence="1" id="KW-0325">Glycoprotein</keyword>
<dbReference type="Gene3D" id="3.40.50.1820">
    <property type="entry name" value="alpha/beta hydrolase"/>
    <property type="match status" value="1"/>
</dbReference>
<organism evidence="4 5">
    <name type="scientific">Arundinibacter roseus</name>
    <dbReference type="NCBI Taxonomy" id="2070510"/>
    <lineage>
        <taxon>Bacteria</taxon>
        <taxon>Pseudomonadati</taxon>
        <taxon>Bacteroidota</taxon>
        <taxon>Cytophagia</taxon>
        <taxon>Cytophagales</taxon>
        <taxon>Spirosomataceae</taxon>
        <taxon>Arundinibacter</taxon>
    </lineage>
</organism>
<dbReference type="Pfam" id="PF00930">
    <property type="entry name" value="DPPIV_N"/>
    <property type="match status" value="1"/>
</dbReference>
<dbReference type="InterPro" id="IPR001375">
    <property type="entry name" value="Peptidase_S9_cat"/>
</dbReference>
<evidence type="ECO:0000313" key="4">
    <source>
        <dbReference type="EMBL" id="TDB58214.1"/>
    </source>
</evidence>
<dbReference type="EMBL" id="SMJU01000024">
    <property type="protein sequence ID" value="TDB58214.1"/>
    <property type="molecule type" value="Genomic_DNA"/>
</dbReference>
<sequence>MKQLTLALTLLTTLVQAQKKPVTLEEIYGSRAATFTAKSVSGVNWMKEGGFYTSLQGDKVVKFSLTTGEAVDTLFDPQVTTVSGSTQKISLQGYQLSSDERKMLLRTEVEPIYRRSSKAETYIFDLNTNTLEKLSPNGKQMYATLSPDGTKAAFVRDNNLFVKDLTTNSETAITKDGSKNSIINGAADWVYEEEFSMSKAFEWSPDSRRVAFYRFDETAVPEYNMQLWGELYPKDYRFKYPKAGDANATIQILVHDLPSAKTTVMQLGSETDQYIPRINWTQSSDLLSIRRMNRLQNQLDILHADVATGQTKVVLSEKSETYVDLNFTDDLTYLANGTQFIYSSESSGYKHLYLYDLNGLLLRQLTTGGWEVDDFIGIDEAKNLIYFTSTAVSPLERHLYRLDISVPKRITRRYKAPEPVLMTPEKGTHRMLMSPDFQFYLDYASSATSVPQVSLRKAPSGELVRMLETNAALQKTVEEYQVVLPEFFQFTTTQGHALNGWMIKPAQFDQTKKYPVVMFVYGGPGSQTVTNSWGSRDFFWYQTLADKGFIIVSVDNRGTGARGKEFRTSTYAQLGKLETQDQIEGAKYLGTLPYVDKGRIGIWGWSYGGYMSSLCMTVGADYFKAGIAVAPVTTWRFYDSIYTERYLKRPQDNAAGYDDNSPINHAEKLKGSFLLIHGTGDDNVHFQNSVEFVQALIKANRNFETFYYPNRNHGISGGNTRLHLYQMMTKFWEKNL</sequence>
<keyword evidence="5" id="KW-1185">Reference proteome</keyword>
<dbReference type="AlphaFoldDB" id="A0A4R4JU55"/>
<dbReference type="InterPro" id="IPR002469">
    <property type="entry name" value="Peptidase_S9B_N"/>
</dbReference>
<evidence type="ECO:0000259" key="3">
    <source>
        <dbReference type="Pfam" id="PF00930"/>
    </source>
</evidence>
<dbReference type="Pfam" id="PF00326">
    <property type="entry name" value="Peptidase_S9"/>
    <property type="match status" value="1"/>
</dbReference>
<dbReference type="Proteomes" id="UP000295706">
    <property type="component" value="Unassembled WGS sequence"/>
</dbReference>
<evidence type="ECO:0000313" key="5">
    <source>
        <dbReference type="Proteomes" id="UP000295706"/>
    </source>
</evidence>
<dbReference type="InterPro" id="IPR050278">
    <property type="entry name" value="Serine_Prot_S9B/DPPIV"/>
</dbReference>
<accession>A0A4R4JU55</accession>
<feature type="domain" description="Peptidase S9 prolyl oligopeptidase catalytic" evidence="2">
    <location>
        <begin position="542"/>
        <end position="736"/>
    </location>
</feature>
<gene>
    <name evidence="4" type="ORF">EZE20_23125</name>
</gene>
<protein>
    <submittedName>
        <fullName evidence="4">S9 family peptidase</fullName>
    </submittedName>
</protein>
<dbReference type="InterPro" id="IPR029058">
    <property type="entry name" value="AB_hydrolase_fold"/>
</dbReference>
<dbReference type="GO" id="GO:0008236">
    <property type="term" value="F:serine-type peptidase activity"/>
    <property type="evidence" value="ECO:0007669"/>
    <property type="project" value="InterPro"/>
</dbReference>
<dbReference type="GO" id="GO:0006508">
    <property type="term" value="P:proteolysis"/>
    <property type="evidence" value="ECO:0007669"/>
    <property type="project" value="InterPro"/>
</dbReference>
<dbReference type="SUPFAM" id="SSF53474">
    <property type="entry name" value="alpha/beta-Hydrolases"/>
    <property type="match status" value="1"/>
</dbReference>
<name>A0A4R4JU55_9BACT</name>
<dbReference type="PANTHER" id="PTHR11731">
    <property type="entry name" value="PROTEASE FAMILY S9B,C DIPEPTIDYL-PEPTIDASE IV-RELATED"/>
    <property type="match status" value="1"/>
</dbReference>
<proteinExistence type="predicted"/>
<dbReference type="SUPFAM" id="SSF82171">
    <property type="entry name" value="DPP6 N-terminal domain-like"/>
    <property type="match status" value="1"/>
</dbReference>
<feature type="domain" description="Dipeptidylpeptidase IV N-terminal" evidence="3">
    <location>
        <begin position="97"/>
        <end position="447"/>
    </location>
</feature>
<dbReference type="RefSeq" id="WP_132122253.1">
    <property type="nucleotide sequence ID" value="NZ_SMJU01000024.1"/>
</dbReference>